<feature type="transmembrane region" description="Helical" evidence="1">
    <location>
        <begin position="36"/>
        <end position="61"/>
    </location>
</feature>
<keyword evidence="1" id="KW-0472">Membrane</keyword>
<dbReference type="InterPro" id="IPR011989">
    <property type="entry name" value="ARM-like"/>
</dbReference>
<protein>
    <recommendedName>
        <fullName evidence="4">HEAT repeat domain-containing protein</fullName>
    </recommendedName>
</protein>
<evidence type="ECO:0008006" key="4">
    <source>
        <dbReference type="Google" id="ProtNLM"/>
    </source>
</evidence>
<dbReference type="Gene3D" id="1.25.10.10">
    <property type="entry name" value="Leucine-rich Repeat Variant"/>
    <property type="match status" value="1"/>
</dbReference>
<accession>A0A2N1PMX7</accession>
<reference evidence="2 3" key="1">
    <citation type="journal article" date="2017" name="ISME J.">
        <title>Potential for microbial H2 and metal transformations associated with novel bacteria and archaea in deep terrestrial subsurface sediments.</title>
        <authorList>
            <person name="Hernsdorf A.W."/>
            <person name="Amano Y."/>
            <person name="Miyakawa K."/>
            <person name="Ise K."/>
            <person name="Suzuki Y."/>
            <person name="Anantharaman K."/>
            <person name="Probst A."/>
            <person name="Burstein D."/>
            <person name="Thomas B.C."/>
            <person name="Banfield J.F."/>
        </authorList>
    </citation>
    <scope>NUCLEOTIDE SEQUENCE [LARGE SCALE GENOMIC DNA]</scope>
    <source>
        <strain evidence="2">HGW-Wallbacteria-1</strain>
    </source>
</reference>
<dbReference type="Proteomes" id="UP000233256">
    <property type="component" value="Unassembled WGS sequence"/>
</dbReference>
<gene>
    <name evidence="2" type="ORF">CVV64_12935</name>
</gene>
<dbReference type="Pfam" id="PF13646">
    <property type="entry name" value="HEAT_2"/>
    <property type="match status" value="1"/>
</dbReference>
<keyword evidence="1" id="KW-0812">Transmembrane</keyword>
<feature type="transmembrane region" description="Helical" evidence="1">
    <location>
        <begin position="6"/>
        <end position="24"/>
    </location>
</feature>
<evidence type="ECO:0000256" key="1">
    <source>
        <dbReference type="SAM" id="Phobius"/>
    </source>
</evidence>
<proteinExistence type="predicted"/>
<dbReference type="EMBL" id="PGXC01000013">
    <property type="protein sequence ID" value="PKK89704.1"/>
    <property type="molecule type" value="Genomic_DNA"/>
</dbReference>
<keyword evidence="1" id="KW-1133">Transmembrane helix</keyword>
<organism evidence="2 3">
    <name type="scientific">Candidatus Wallbacteria bacterium HGW-Wallbacteria-1</name>
    <dbReference type="NCBI Taxonomy" id="2013854"/>
    <lineage>
        <taxon>Bacteria</taxon>
        <taxon>Candidatus Walliibacteriota</taxon>
    </lineage>
</organism>
<evidence type="ECO:0000313" key="2">
    <source>
        <dbReference type="EMBL" id="PKK89704.1"/>
    </source>
</evidence>
<evidence type="ECO:0000313" key="3">
    <source>
        <dbReference type="Proteomes" id="UP000233256"/>
    </source>
</evidence>
<name>A0A2N1PMX7_9BACT</name>
<sequence>MTSWMFWLYVAGFISALVFLYDTLLPLKPATDIQGLILLIRGAALAVAALAMTLGGVMAHMGTSRNSHGMARFGRYTMILGAMLLICMALWSLHGRYRFTLLKSYPSLETSVLSAKAFENRDIAAIHELGRRKDAKAVKILSDIAAREDYHLSLRIAAISSLGSIGDSTSRDSLDELIKSLEGAGKTANDKNSGTENSDGKSAINRDYLLRECRQAIEKITHN</sequence>
<dbReference type="AlphaFoldDB" id="A0A2N1PMX7"/>
<comment type="caution">
    <text evidence="2">The sequence shown here is derived from an EMBL/GenBank/DDBJ whole genome shotgun (WGS) entry which is preliminary data.</text>
</comment>
<feature type="transmembrane region" description="Helical" evidence="1">
    <location>
        <begin position="73"/>
        <end position="93"/>
    </location>
</feature>